<feature type="domain" description="Phospholipid/glycerol acyltransferase" evidence="6">
    <location>
        <begin position="82"/>
        <end position="199"/>
    </location>
</feature>
<accession>A0ABS2WNE6</accession>
<protein>
    <submittedName>
        <fullName evidence="7">Lysophospholipid acyltransferase family protein</fullName>
    </submittedName>
</protein>
<dbReference type="InterPro" id="IPR016181">
    <property type="entry name" value="Acyl_CoA_acyltransferase"/>
</dbReference>
<dbReference type="Proteomes" id="UP000703590">
    <property type="component" value="Unassembled WGS sequence"/>
</dbReference>
<evidence type="ECO:0000313" key="7">
    <source>
        <dbReference type="EMBL" id="MBN2963181.1"/>
    </source>
</evidence>
<dbReference type="Pfam" id="PF19576">
    <property type="entry name" value="Acyltransf_2"/>
    <property type="match status" value="1"/>
</dbReference>
<sequence length="571" mass="65430">MLDVNALINAQSSRVKSLPKWMLKPIIYGLKKLFHQDEVNRQLERIGHLEGFDFIEAVLEYFNVSYTVSNKEKLNIPASGRVVLIANHPLGALDALSLLMLVREVRPDVKIVANELLSHVDQLASLLIPVDVLGARSTKEHIKALYGALEEENVLIIFPSGEVSRARPTGVKDTKWQKGFLKIAKKTQSPIVPVFIKARNSSLFYTISMLSKPLAALLLPHEMFTKRGGTVGFRVGEKIPHKVLKENPIDDKQTLQLLKKHLYSVGKGKRGVFKTESCIAHPEERARLRKELKKAQLLGVTNDGKQIYLFDAFVESALMREVGRLREMTFRKVEEGTGDKRDIDTFDLKYRHIILWDEEELEVAGAYRIGEGTKLMEQGFKGFYANTLFEYMPAFEPIVKEGIELGRSFVQPRYWGSRALDYLWQGVGAYLRAHPEVKYMFGPVSLSKTYPRIAQEMMVFFYSFYFPPFKEYVRPRTPFLLKRDEKETVQKCFTCKDYREDFGRLKRQLQAMDLSVPTLYKQYSELCEEGGCQFVGFNVDTQFGDCLDGFIVVEIAKIKQAKKERYMGQGV</sequence>
<dbReference type="InterPro" id="IPR002123">
    <property type="entry name" value="Plipid/glycerol_acylTrfase"/>
</dbReference>
<proteinExistence type="predicted"/>
<dbReference type="InterPro" id="IPR052351">
    <property type="entry name" value="Ornithine_N-alpha-AT"/>
</dbReference>
<organism evidence="7 8">
    <name type="scientific">Sulfurospirillum tamanense</name>
    <dbReference type="NCBI Taxonomy" id="2813362"/>
    <lineage>
        <taxon>Bacteria</taxon>
        <taxon>Pseudomonadati</taxon>
        <taxon>Campylobacterota</taxon>
        <taxon>Epsilonproteobacteria</taxon>
        <taxon>Campylobacterales</taxon>
        <taxon>Sulfurospirillaceae</taxon>
        <taxon>Sulfurospirillum</taxon>
    </lineage>
</organism>
<dbReference type="Pfam" id="PF13444">
    <property type="entry name" value="Acetyltransf_5"/>
    <property type="match status" value="1"/>
</dbReference>
<keyword evidence="3" id="KW-0808">Transferase</keyword>
<keyword evidence="8" id="KW-1185">Reference proteome</keyword>
<keyword evidence="5 7" id="KW-0012">Acyltransferase</keyword>
<keyword evidence="4" id="KW-0443">Lipid metabolism</keyword>
<name>A0ABS2WNE6_9BACT</name>
<dbReference type="PANTHER" id="PTHR37323">
    <property type="entry name" value="GCN5-RELATED N-ACETYLTRANSFERASE"/>
    <property type="match status" value="1"/>
</dbReference>
<gene>
    <name evidence="7" type="ORF">JWV37_00170</name>
</gene>
<comment type="caution">
    <text evidence="7">The sequence shown here is derived from an EMBL/GenBank/DDBJ whole genome shotgun (WGS) entry which is preliminary data.</text>
</comment>
<evidence type="ECO:0000256" key="1">
    <source>
        <dbReference type="ARBA" id="ARBA00005189"/>
    </source>
</evidence>
<reference evidence="7" key="2">
    <citation type="submission" date="2021-02" db="EMBL/GenBank/DDBJ databases">
        <authorList>
            <person name="Merkel A.Y."/>
        </authorList>
    </citation>
    <scope>NUCLEOTIDE SEQUENCE</scope>
    <source>
        <strain evidence="7">T05b</strain>
    </source>
</reference>
<dbReference type="InterPro" id="IPR045746">
    <property type="entry name" value="ACT14924-like_Acyltransf_dom"/>
</dbReference>
<dbReference type="GO" id="GO:0016746">
    <property type="term" value="F:acyltransferase activity"/>
    <property type="evidence" value="ECO:0007669"/>
    <property type="project" value="UniProtKB-KW"/>
</dbReference>
<comment type="pathway">
    <text evidence="1">Lipid metabolism.</text>
</comment>
<evidence type="ECO:0000256" key="3">
    <source>
        <dbReference type="ARBA" id="ARBA00022679"/>
    </source>
</evidence>
<dbReference type="EMBL" id="JAFHKK010000001">
    <property type="protein sequence ID" value="MBN2963181.1"/>
    <property type="molecule type" value="Genomic_DNA"/>
</dbReference>
<dbReference type="PANTHER" id="PTHR37323:SF1">
    <property type="entry name" value="L-ORNITHINE N(ALPHA)-ACYLTRANSFERASE"/>
    <property type="match status" value="1"/>
</dbReference>
<evidence type="ECO:0000259" key="6">
    <source>
        <dbReference type="SMART" id="SM00563"/>
    </source>
</evidence>
<evidence type="ECO:0000256" key="4">
    <source>
        <dbReference type="ARBA" id="ARBA00023098"/>
    </source>
</evidence>
<evidence type="ECO:0000256" key="2">
    <source>
        <dbReference type="ARBA" id="ARBA00022516"/>
    </source>
</evidence>
<dbReference type="SUPFAM" id="SSF69593">
    <property type="entry name" value="Glycerol-3-phosphate (1)-acyltransferase"/>
    <property type="match status" value="1"/>
</dbReference>
<evidence type="ECO:0000256" key="5">
    <source>
        <dbReference type="ARBA" id="ARBA00023315"/>
    </source>
</evidence>
<dbReference type="CDD" id="cd07986">
    <property type="entry name" value="LPLAT_ACT14924-like"/>
    <property type="match status" value="1"/>
</dbReference>
<evidence type="ECO:0000313" key="8">
    <source>
        <dbReference type="Proteomes" id="UP000703590"/>
    </source>
</evidence>
<dbReference type="SMART" id="SM00563">
    <property type="entry name" value="PlsC"/>
    <property type="match status" value="1"/>
</dbReference>
<dbReference type="RefSeq" id="WP_205457623.1">
    <property type="nucleotide sequence ID" value="NZ_JAFHKK010000001.1"/>
</dbReference>
<reference evidence="7" key="1">
    <citation type="submission" date="2021-02" db="EMBL/GenBank/DDBJ databases">
        <title>Sulfurospirillum tamanensis sp. nov.</title>
        <authorList>
            <person name="Frolova A."/>
            <person name="Merkel A."/>
            <person name="Slobodkin A."/>
        </authorList>
    </citation>
    <scope>NUCLEOTIDE SEQUENCE</scope>
    <source>
        <strain evidence="7">T05b</strain>
    </source>
</reference>
<dbReference type="SUPFAM" id="SSF55729">
    <property type="entry name" value="Acyl-CoA N-acyltransferases (Nat)"/>
    <property type="match status" value="1"/>
</dbReference>
<keyword evidence="2" id="KW-0444">Lipid biosynthesis</keyword>